<feature type="region of interest" description="Disordered" evidence="1">
    <location>
        <begin position="237"/>
        <end position="259"/>
    </location>
</feature>
<feature type="transmembrane region" description="Helical" evidence="2">
    <location>
        <begin position="126"/>
        <end position="148"/>
    </location>
</feature>
<keyword evidence="2" id="KW-1133">Transmembrane helix</keyword>
<feature type="transmembrane region" description="Helical" evidence="2">
    <location>
        <begin position="12"/>
        <end position="31"/>
    </location>
</feature>
<evidence type="ECO:0000313" key="4">
    <source>
        <dbReference type="Proteomes" id="UP001595925"/>
    </source>
</evidence>
<feature type="transmembrane region" description="Helical" evidence="2">
    <location>
        <begin position="191"/>
        <end position="213"/>
    </location>
</feature>
<reference evidence="3 4" key="1">
    <citation type="journal article" date="2019" name="Int. J. Syst. Evol. Microbiol.">
        <title>The Global Catalogue of Microorganisms (GCM) 10K type strain sequencing project: providing services to taxonomists for standard genome sequencing and annotation.</title>
        <authorList>
            <consortium name="The Broad Institute Genomics Platform"/>
            <consortium name="The Broad Institute Genome Sequencing Center for Infectious Disease"/>
            <person name="Wu L."/>
            <person name="Ma J."/>
        </authorList>
    </citation>
    <scope>NUCLEOTIDE SEQUENCE [LARGE SCALE GENOMIC DNA]</scope>
    <source>
        <strain evidence="3 4">CGMCC 1.15824</strain>
    </source>
</reference>
<gene>
    <name evidence="3" type="ORF">ACFPFO_13740</name>
</gene>
<keyword evidence="2" id="KW-0812">Transmembrane</keyword>
<keyword evidence="4" id="KW-1185">Reference proteome</keyword>
<dbReference type="EMBL" id="JBHSJG010000036">
    <property type="protein sequence ID" value="MFC4988807.1"/>
    <property type="molecule type" value="Genomic_DNA"/>
</dbReference>
<name>A0ABD5QII2_9EURY</name>
<keyword evidence="2" id="KW-0472">Membrane</keyword>
<evidence type="ECO:0000313" key="3">
    <source>
        <dbReference type="EMBL" id="MFC4988807.1"/>
    </source>
</evidence>
<evidence type="ECO:0008006" key="5">
    <source>
        <dbReference type="Google" id="ProtNLM"/>
    </source>
</evidence>
<feature type="transmembrane region" description="Helical" evidence="2">
    <location>
        <begin position="43"/>
        <end position="64"/>
    </location>
</feature>
<evidence type="ECO:0000256" key="1">
    <source>
        <dbReference type="SAM" id="MobiDB-lite"/>
    </source>
</evidence>
<comment type="caution">
    <text evidence="3">The sequence shown here is derived from an EMBL/GenBank/DDBJ whole genome shotgun (WGS) entry which is preliminary data.</text>
</comment>
<dbReference type="RefSeq" id="WP_224827511.1">
    <property type="nucleotide sequence ID" value="NZ_JAIVEF010000001.1"/>
</dbReference>
<accession>A0ABD5QII2</accession>
<dbReference type="AlphaFoldDB" id="A0ABD5QII2"/>
<sequence>MLLESTFRILAQRPVAVIPFLVALWVTYRLFGSRRDALRRWAVRGALLLGVPLFVVLFLAEFAANPLFDRGADLLIRAESAVLGLAVRLLDALLAAWLRVALLGIDATAAAFGETAADAVPALSGLAFPVAVFALEFAAGALLIYVLHRSTRPDGSWWRPWFTGVGAVLFCSGWLATLVRADAWRVGEATVAGGFVAGMVGLSLGVTTMILAVRPNFEGDSLGAHLRGTDLRAALWGTGSEAPDPEQGADRGVGSRAKR</sequence>
<protein>
    <recommendedName>
        <fullName evidence="5">YihY/virulence factor BrkB family protein</fullName>
    </recommendedName>
</protein>
<proteinExistence type="predicted"/>
<evidence type="ECO:0000256" key="2">
    <source>
        <dbReference type="SAM" id="Phobius"/>
    </source>
</evidence>
<feature type="transmembrane region" description="Helical" evidence="2">
    <location>
        <begin position="160"/>
        <end position="179"/>
    </location>
</feature>
<dbReference type="Proteomes" id="UP001595925">
    <property type="component" value="Unassembled WGS sequence"/>
</dbReference>
<organism evidence="3 4">
    <name type="scientific">Saliphagus infecundisoli</name>
    <dbReference type="NCBI Taxonomy" id="1849069"/>
    <lineage>
        <taxon>Archaea</taxon>
        <taxon>Methanobacteriati</taxon>
        <taxon>Methanobacteriota</taxon>
        <taxon>Stenosarchaea group</taxon>
        <taxon>Halobacteria</taxon>
        <taxon>Halobacteriales</taxon>
        <taxon>Natrialbaceae</taxon>
        <taxon>Saliphagus</taxon>
    </lineage>
</organism>